<evidence type="ECO:0000313" key="2">
    <source>
        <dbReference type="EMBL" id="TNU73622.1"/>
    </source>
</evidence>
<dbReference type="OrthoDB" id="4821324at2"/>
<reference evidence="2 3" key="1">
    <citation type="submission" date="2019-06" db="EMBL/GenBank/DDBJ databases">
        <title>Draft genome sequence of Miniimonas arenae KCTC 19750T isolated from sea sand.</title>
        <authorList>
            <person name="Park S.-J."/>
        </authorList>
    </citation>
    <scope>NUCLEOTIDE SEQUENCE [LARGE SCALE GENOMIC DNA]</scope>
    <source>
        <strain evidence="2 3">KCTC 19750</strain>
    </source>
</reference>
<evidence type="ECO:0000313" key="3">
    <source>
        <dbReference type="Proteomes" id="UP000313849"/>
    </source>
</evidence>
<gene>
    <name evidence="2" type="ORF">FH969_10430</name>
</gene>
<feature type="compositionally biased region" description="Basic and acidic residues" evidence="1">
    <location>
        <begin position="1"/>
        <end position="12"/>
    </location>
</feature>
<feature type="compositionally biased region" description="Basic and acidic residues" evidence="1">
    <location>
        <begin position="305"/>
        <end position="315"/>
    </location>
</feature>
<name>A0A5C5BC18_9MICO</name>
<feature type="region of interest" description="Disordered" evidence="1">
    <location>
        <begin position="297"/>
        <end position="325"/>
    </location>
</feature>
<feature type="region of interest" description="Disordered" evidence="1">
    <location>
        <begin position="1"/>
        <end position="20"/>
    </location>
</feature>
<dbReference type="RefSeq" id="WP_108719785.1">
    <property type="nucleotide sequence ID" value="NZ_VENP01000038.1"/>
</dbReference>
<feature type="region of interest" description="Disordered" evidence="1">
    <location>
        <begin position="172"/>
        <end position="206"/>
    </location>
</feature>
<dbReference type="EMBL" id="VENP01000038">
    <property type="protein sequence ID" value="TNU73622.1"/>
    <property type="molecule type" value="Genomic_DNA"/>
</dbReference>
<dbReference type="AlphaFoldDB" id="A0A5C5BC18"/>
<sequence>MTTTPHDPDRCASPRTSRLATSAVASEQLTALWRRQRARRPHTALSGTFGPPGWLLDAELAGPLAGHVERLPAFHGDTLQTRPLPAAVCAALLARVPASALDEDRGCGPTTRTLARAGLTSRELRPFGYVVGPDRVDERVALDGVRVSVGEGSPITHEGVVALLTRYCEDDSSAGAHHPERPSGPRSGHRFGHRSRPGSARIGSRRSPLDPELLALTLAVAEVRHLTLALAPVWPDVREAFGLGNVRHPPDEISLMSPLRPTGDSFRARGADPFGSPAIGGVRLWWRFGASRHGCPTRGGMRRPVSIDELTRRLEGPAPRASPGT</sequence>
<accession>A0A5C5BC18</accession>
<dbReference type="Proteomes" id="UP000313849">
    <property type="component" value="Unassembled WGS sequence"/>
</dbReference>
<feature type="compositionally biased region" description="Basic residues" evidence="1">
    <location>
        <begin position="187"/>
        <end position="196"/>
    </location>
</feature>
<evidence type="ECO:0000256" key="1">
    <source>
        <dbReference type="SAM" id="MobiDB-lite"/>
    </source>
</evidence>
<organism evidence="2 3">
    <name type="scientific">Miniimonas arenae</name>
    <dbReference type="NCBI Taxonomy" id="676201"/>
    <lineage>
        <taxon>Bacteria</taxon>
        <taxon>Bacillati</taxon>
        <taxon>Actinomycetota</taxon>
        <taxon>Actinomycetes</taxon>
        <taxon>Micrococcales</taxon>
        <taxon>Beutenbergiaceae</taxon>
        <taxon>Miniimonas</taxon>
    </lineage>
</organism>
<keyword evidence="3" id="KW-1185">Reference proteome</keyword>
<proteinExistence type="predicted"/>
<protein>
    <submittedName>
        <fullName evidence="2">Uncharacterized protein</fullName>
    </submittedName>
</protein>
<comment type="caution">
    <text evidence="2">The sequence shown here is derived from an EMBL/GenBank/DDBJ whole genome shotgun (WGS) entry which is preliminary data.</text>
</comment>